<dbReference type="EMBL" id="QPFP01000035">
    <property type="protein sequence ID" value="TEB28011.1"/>
    <property type="molecule type" value="Genomic_DNA"/>
</dbReference>
<feature type="compositionally biased region" description="Low complexity" evidence="5">
    <location>
        <begin position="1572"/>
        <end position="1592"/>
    </location>
</feature>
<feature type="region of interest" description="Disordered" evidence="5">
    <location>
        <begin position="1789"/>
        <end position="1810"/>
    </location>
</feature>
<dbReference type="GO" id="GO:0004197">
    <property type="term" value="F:cysteine-type endopeptidase activity"/>
    <property type="evidence" value="ECO:0007669"/>
    <property type="project" value="InterPro"/>
</dbReference>
<evidence type="ECO:0000256" key="2">
    <source>
        <dbReference type="ARBA" id="ARBA00012489"/>
    </source>
</evidence>
<accession>A0A4Y7T1Y0</accession>
<dbReference type="EC" id="3.4.22.49" evidence="2"/>
<evidence type="ECO:0000313" key="8">
    <source>
        <dbReference type="Proteomes" id="UP000298030"/>
    </source>
</evidence>
<comment type="catalytic activity">
    <reaction evidence="1">
        <text>All bonds known to be hydrolyzed by this endopeptidase have arginine in P1 and an acidic residue in P4. P6 is often occupied by an acidic residue or by a hydroxy-amino-acid residue, the phosphorylation of which enhances cleavage.</text>
        <dbReference type="EC" id="3.4.22.49"/>
    </reaction>
</comment>
<dbReference type="InterPro" id="IPR019734">
    <property type="entry name" value="TPR_rpt"/>
</dbReference>
<dbReference type="Pfam" id="PF03568">
    <property type="entry name" value="Separin_C"/>
    <property type="match status" value="1"/>
</dbReference>
<evidence type="ECO:0000256" key="1">
    <source>
        <dbReference type="ARBA" id="ARBA00000451"/>
    </source>
</evidence>
<dbReference type="PANTHER" id="PTHR12792">
    <property type="entry name" value="EXTRA SPINDLE POLES 1-RELATED"/>
    <property type="match status" value="1"/>
</dbReference>
<dbReference type="PANTHER" id="PTHR12792:SF0">
    <property type="entry name" value="SEPARIN"/>
    <property type="match status" value="1"/>
</dbReference>
<dbReference type="SMART" id="SM00028">
    <property type="entry name" value="TPR"/>
    <property type="match status" value="4"/>
</dbReference>
<proteinExistence type="predicted"/>
<dbReference type="GO" id="GO:0006508">
    <property type="term" value="P:proteolysis"/>
    <property type="evidence" value="ECO:0007669"/>
    <property type="project" value="InterPro"/>
</dbReference>
<dbReference type="Gene3D" id="1.25.40.10">
    <property type="entry name" value="Tetratricopeptide repeat domain"/>
    <property type="match status" value="1"/>
</dbReference>
<dbReference type="InterPro" id="IPR011990">
    <property type="entry name" value="TPR-like_helical_dom_sf"/>
</dbReference>
<dbReference type="GO" id="GO:0005634">
    <property type="term" value="C:nucleus"/>
    <property type="evidence" value="ECO:0007669"/>
    <property type="project" value="InterPro"/>
</dbReference>
<sequence length="2143" mass="236581">MASRLKTPASRSRYPTNPDQLADALATKLKITSKRQKPVEKDVRTESMRAVNAAMQSLTGLAQTGWKKSTMESTSTWRSRNVEANTLAATSKEHLATLRGLAGATIEIERAALSIVGKLVAVDMHDAAREALKEMRTPLCKVLGLQSVEEPMLKQEFISLPLPPQSIEDPVHLTMISTYLIQALAMICLTVSTADEIEELARILMSPNSHCVYSWLPLFQPMQAKQVDSLLTRAYTSITKACTNRPSSKGKASLPSPESTYLLRGYALKCLVSASPGTVEPDAFWDQLVRFTGSFARSCAEAKDETAGSHLILSTFETVVQSAEARSDASTFLDGTKFLAFCDYWITFAKRTGDIVALDRITSLMKHIPSSSNTAIEPAEEKKESESTDLVLEGTKLCGTFAHAVALIDKLSNSNEDEVLQALRTCDKTIQASSGLSSLVVGKPDDEELTRISGKVDRALERLRRCTYKLIESRDRSAELKSVASQLLKTCVGALRRVLTQATDQDFITDTLTRAIDSLFVLGRTTLDISHPASFIPAYDHLEDALKIIDTISCEGIDTPNYLRCISGAFYNLAGSLYQSSRHGAAVPFLKQACAIGLKSLQGHRAMVPPSSPKGKEKAKQREDEWVLLEQQLYRRWELLAVCYLKNGDRKNSYDAFMKCIFTFPFSSSNLAPETDSIPVSEILGASPRPSMKPLSSLLERVSYVGACELLLPPDQVSLYRPLIPPNSKLDLRVVGVLLESQYDSLFPHRWKDGTRPVLVQLLRDMLQVMTSRDFLMPVRRARVLLRCLEFLCRDEAVPITTVGQLGFNSVSDLGEHLVSLTGKQDLGLDEGLGAYKTQYAISAHLWLANLAHRQSDDDLVATVSGHVDEANILLDAFQSEVARQTPKPQRKVSSSSPLSMRKAAPTQTSKIASPKASRVTRQRVPAAPRKAAPTTRARGTTSMRTTASTRATGSKVKAPVTPKATSRTAMPPVITSVTRTPPRPSMEGRGLGPTPFDDFTKFHDLLMLTTRILGLLSLVLPRFQLLGFLRKLCHRQLGTSSEEFITASLELAYEYAKLGRLKRATSVFSTALEIVRSGDTSPEIGAFFLLRFAETLALMNDIARSSSVYLEAFQHSERILGESKSMSSIQRIQSRARRLELNAMACRVFALIQNAREDGTACLSSLLQSLRLWNRAIETTARLSRTTFRLNDTSSQNPFDTSGSTQGNISADQSQSQPKAKISPKSSTELQWRLMEGVVFVLLSLADAYLTRGSPREAEYFLKQVQTLGESAGLPAVESRALTRMVEVQLGIGRLEDAAKLLEEAAAKLGERVALDNVDLQRLLARYSERAEDHATSAELSLRALRLLQQLNGDFQRMDGYVMGLRRSLEGQAAGGDTIAPDLAAAVLSRYIWLLRKSGDQDFDGLLETLCSLPSSFRIEAQKNSLMANITLHNVHERFQSDMFLNSLTESTIAIPMGMSSRNTAQRVPPVGDVLVALDSAEKYFRDSIAITEKSGDVLRLRDAAVSLALVKAFQTSLGKLDDRNAIYAASLLDMSSAATLRREMLEAIQHKLASISPSDDFEWPAITADGSPKPTSSGKSPKRPGMLLGDSDLESDDNDDKTYDTAAVAYWKSVQERYQAKLLDEGSLRESQTRSLPTNWTIAHIALADDKSTLLLSRQECGDTAEDPLLFCVPLNGRRDNGAGDEEEHLSFEDAMAEFDEIIRLSNENTKAAVHVRPDDEEARASWWKDRNTLDVRLKELLENIEFCWLGAFKTILSPRPNLTPEQLSDLRAQLDKVFQRNLQIKEKKPKARAGNKRAPSQARGSSDISLDDSVLRCFSTLSPKCRDEELEDLLYFILDLYQFHGVPVVTAEVDSMQAVVDLRSALEEHHGRLQKANRGKSGRLGTLVAEEHLFLVLDKNIQGLPWESLPILRGRSVSRIPCVDFLHDRIAFASLRRQQLSLADEGDGTAVVNPRNGYFILNPSGDLKKTEGRFQSWVDEMKKLGWDGVTGAPVTEQQFADALKHKDIVVYFGHGGGEQYIRSHRIRGLPTCAATLLWGCSSGALKDMGDFDRIGTPYNYMLGGCPTLVANLWDVTDRDIDKFSLSVFDKMGLNGTIADPSRRTQPSTSIVTAVAKSREVCKLKFLTGAAPVVYGIPFRL</sequence>
<organism evidence="7 8">
    <name type="scientific">Coprinellus micaceus</name>
    <name type="common">Glistening ink-cap mushroom</name>
    <name type="synonym">Coprinus micaceus</name>
    <dbReference type="NCBI Taxonomy" id="71717"/>
    <lineage>
        <taxon>Eukaryota</taxon>
        <taxon>Fungi</taxon>
        <taxon>Dikarya</taxon>
        <taxon>Basidiomycota</taxon>
        <taxon>Agaricomycotina</taxon>
        <taxon>Agaricomycetes</taxon>
        <taxon>Agaricomycetidae</taxon>
        <taxon>Agaricales</taxon>
        <taxon>Agaricineae</taxon>
        <taxon>Psathyrellaceae</taxon>
        <taxon>Coprinellus</taxon>
    </lineage>
</organism>
<feature type="region of interest" description="Disordered" evidence="5">
    <location>
        <begin position="1192"/>
        <end position="1225"/>
    </location>
</feature>
<evidence type="ECO:0000256" key="5">
    <source>
        <dbReference type="SAM" id="MobiDB-lite"/>
    </source>
</evidence>
<dbReference type="Proteomes" id="UP000298030">
    <property type="component" value="Unassembled WGS sequence"/>
</dbReference>
<dbReference type="InterPro" id="IPR005314">
    <property type="entry name" value="Peptidase_C50"/>
</dbReference>
<evidence type="ECO:0000259" key="6">
    <source>
        <dbReference type="PROSITE" id="PS51700"/>
    </source>
</evidence>
<evidence type="ECO:0000256" key="4">
    <source>
        <dbReference type="ARBA" id="ARBA00022829"/>
    </source>
</evidence>
<name>A0A4Y7T1Y0_COPMI</name>
<dbReference type="OrthoDB" id="10255632at2759"/>
<dbReference type="SUPFAM" id="SSF48452">
    <property type="entry name" value="TPR-like"/>
    <property type="match status" value="2"/>
</dbReference>
<gene>
    <name evidence="7" type="ORF">FA13DRAFT_1666489</name>
</gene>
<keyword evidence="3" id="KW-0378">Hydrolase</keyword>
<dbReference type="GO" id="GO:0005737">
    <property type="term" value="C:cytoplasm"/>
    <property type="evidence" value="ECO:0007669"/>
    <property type="project" value="TreeGrafter"/>
</dbReference>
<feature type="region of interest" description="Disordered" evidence="5">
    <location>
        <begin position="1565"/>
        <end position="1602"/>
    </location>
</feature>
<dbReference type="PROSITE" id="PS51700">
    <property type="entry name" value="SEPARIN"/>
    <property type="match status" value="1"/>
</dbReference>
<reference evidence="7 8" key="1">
    <citation type="journal article" date="2019" name="Nat. Ecol. Evol.">
        <title>Megaphylogeny resolves global patterns of mushroom evolution.</title>
        <authorList>
            <person name="Varga T."/>
            <person name="Krizsan K."/>
            <person name="Foldi C."/>
            <person name="Dima B."/>
            <person name="Sanchez-Garcia M."/>
            <person name="Sanchez-Ramirez S."/>
            <person name="Szollosi G.J."/>
            <person name="Szarkandi J.G."/>
            <person name="Papp V."/>
            <person name="Albert L."/>
            <person name="Andreopoulos W."/>
            <person name="Angelini C."/>
            <person name="Antonin V."/>
            <person name="Barry K.W."/>
            <person name="Bougher N.L."/>
            <person name="Buchanan P."/>
            <person name="Buyck B."/>
            <person name="Bense V."/>
            <person name="Catcheside P."/>
            <person name="Chovatia M."/>
            <person name="Cooper J."/>
            <person name="Damon W."/>
            <person name="Desjardin D."/>
            <person name="Finy P."/>
            <person name="Geml J."/>
            <person name="Haridas S."/>
            <person name="Hughes K."/>
            <person name="Justo A."/>
            <person name="Karasinski D."/>
            <person name="Kautmanova I."/>
            <person name="Kiss B."/>
            <person name="Kocsube S."/>
            <person name="Kotiranta H."/>
            <person name="LaButti K.M."/>
            <person name="Lechner B.E."/>
            <person name="Liimatainen K."/>
            <person name="Lipzen A."/>
            <person name="Lukacs Z."/>
            <person name="Mihaltcheva S."/>
            <person name="Morgado L.N."/>
            <person name="Niskanen T."/>
            <person name="Noordeloos M.E."/>
            <person name="Ohm R.A."/>
            <person name="Ortiz-Santana B."/>
            <person name="Ovrebo C."/>
            <person name="Racz N."/>
            <person name="Riley R."/>
            <person name="Savchenko A."/>
            <person name="Shiryaev A."/>
            <person name="Soop K."/>
            <person name="Spirin V."/>
            <person name="Szebenyi C."/>
            <person name="Tomsovsky M."/>
            <person name="Tulloss R.E."/>
            <person name="Uehling J."/>
            <person name="Grigoriev I.V."/>
            <person name="Vagvolgyi C."/>
            <person name="Papp T."/>
            <person name="Martin F.M."/>
            <person name="Miettinen O."/>
            <person name="Hibbett D.S."/>
            <person name="Nagy L.G."/>
        </authorList>
    </citation>
    <scope>NUCLEOTIDE SEQUENCE [LARGE SCALE GENOMIC DNA]</scope>
    <source>
        <strain evidence="7 8">FP101781</strain>
    </source>
</reference>
<evidence type="ECO:0000313" key="7">
    <source>
        <dbReference type="EMBL" id="TEB28011.1"/>
    </source>
</evidence>
<protein>
    <recommendedName>
        <fullName evidence="2">separase</fullName>
        <ecNumber evidence="2">3.4.22.49</ecNumber>
    </recommendedName>
</protein>
<evidence type="ECO:0000256" key="3">
    <source>
        <dbReference type="ARBA" id="ARBA00022801"/>
    </source>
</evidence>
<feature type="region of interest" description="Disordered" evidence="5">
    <location>
        <begin position="882"/>
        <end position="968"/>
    </location>
</feature>
<dbReference type="GO" id="GO:0044732">
    <property type="term" value="C:mitotic spindle pole body"/>
    <property type="evidence" value="ECO:0007669"/>
    <property type="project" value="TreeGrafter"/>
</dbReference>
<comment type="caution">
    <text evidence="7">The sequence shown here is derived from an EMBL/GenBank/DDBJ whole genome shotgun (WGS) entry which is preliminary data.</text>
</comment>
<dbReference type="GO" id="GO:0072686">
    <property type="term" value="C:mitotic spindle"/>
    <property type="evidence" value="ECO:0007669"/>
    <property type="project" value="TreeGrafter"/>
</dbReference>
<feature type="compositionally biased region" description="Low complexity" evidence="5">
    <location>
        <begin position="923"/>
        <end position="955"/>
    </location>
</feature>
<dbReference type="InterPro" id="IPR030397">
    <property type="entry name" value="SEPARIN_core_dom"/>
</dbReference>
<keyword evidence="4" id="KW-0159">Chromosome partition</keyword>
<dbReference type="STRING" id="71717.A0A4Y7T1Y0"/>
<dbReference type="GO" id="GO:0051307">
    <property type="term" value="P:meiotic chromosome separation"/>
    <property type="evidence" value="ECO:0007669"/>
    <property type="project" value="TreeGrafter"/>
</dbReference>
<keyword evidence="8" id="KW-1185">Reference proteome</keyword>
<feature type="domain" description="Peptidase C50" evidence="6">
    <location>
        <begin position="1957"/>
        <end position="2054"/>
    </location>
</feature>